<comment type="caution">
    <text evidence="2">The sequence shown here is derived from an EMBL/GenBank/DDBJ whole genome shotgun (WGS) entry which is preliminary data.</text>
</comment>
<gene>
    <name evidence="2" type="ORF">NEMBOFW57_006778</name>
</gene>
<dbReference type="Proteomes" id="UP001197093">
    <property type="component" value="Unassembled WGS sequence"/>
</dbReference>
<keyword evidence="3" id="KW-1185">Reference proteome</keyword>
<dbReference type="PANTHER" id="PTHR40619:SF3">
    <property type="entry name" value="FUNGAL STAND N-TERMINAL GOODBYE DOMAIN-CONTAINING PROTEIN"/>
    <property type="match status" value="1"/>
</dbReference>
<feature type="region of interest" description="Disordered" evidence="1">
    <location>
        <begin position="297"/>
        <end position="374"/>
    </location>
</feature>
<sequence>MDKTAQSLPRPGFSTTLVSFHHFLTILTCSSYPPPRPQDSDPYAIDRLSARDLKHASDEEETFSPDLQGRVQYLFRSRRFLGWLNGPSHSILLVDANIEGSTDLNISVTSVFAANFSKSILSVLPEQAVVVHFFCGPHSYIRDEYHGPTGMVLFLVAQLALQLHDMDPEMASWDLNFIDHPERLARLGQHDLAELCRTFHALVDRVPQGMTVYCVIDSVGFMDRDRMWPDFEFVMQCLDRVVNDEGLRATVKVLMFNQSGSTYRMKRVPAFEGNRLDLAPGDCLAVTISRKEIEKQPRQALGEQASPPHEPPNFGRGTSETGTTDTETCRNAGGTALASPTAASAGKDTKYINERGTTTAVASKDTRGTHTEAN</sequence>
<dbReference type="EMBL" id="JAHCVI010000003">
    <property type="protein sequence ID" value="KAG7287271.1"/>
    <property type="molecule type" value="Genomic_DNA"/>
</dbReference>
<dbReference type="PANTHER" id="PTHR40619">
    <property type="entry name" value="FUNGAL STAND N-TERMINAL GOODBYE DOMAIN-CONTAINING PROTEIN"/>
    <property type="match status" value="1"/>
</dbReference>
<proteinExistence type="predicted"/>
<dbReference type="AlphaFoldDB" id="A0AAD4ETT2"/>
<evidence type="ECO:0000313" key="3">
    <source>
        <dbReference type="Proteomes" id="UP001197093"/>
    </source>
</evidence>
<feature type="compositionally biased region" description="Low complexity" evidence="1">
    <location>
        <begin position="317"/>
        <end position="326"/>
    </location>
</feature>
<accession>A0AAD4ETT2</accession>
<protein>
    <submittedName>
        <fullName evidence="2">Uncharacterized protein</fullName>
    </submittedName>
</protein>
<evidence type="ECO:0000256" key="1">
    <source>
        <dbReference type="SAM" id="MobiDB-lite"/>
    </source>
</evidence>
<feature type="compositionally biased region" description="Basic and acidic residues" evidence="1">
    <location>
        <begin position="364"/>
        <end position="374"/>
    </location>
</feature>
<reference evidence="2" key="1">
    <citation type="submission" date="2023-02" db="EMBL/GenBank/DDBJ databases">
        <authorList>
            <person name="Palmer J.M."/>
        </authorList>
    </citation>
    <scope>NUCLEOTIDE SEQUENCE</scope>
    <source>
        <strain evidence="2">FW57</strain>
    </source>
</reference>
<evidence type="ECO:0000313" key="2">
    <source>
        <dbReference type="EMBL" id="KAG7287271.1"/>
    </source>
</evidence>
<organism evidence="2 3">
    <name type="scientific">Staphylotrichum longicolle</name>
    <dbReference type="NCBI Taxonomy" id="669026"/>
    <lineage>
        <taxon>Eukaryota</taxon>
        <taxon>Fungi</taxon>
        <taxon>Dikarya</taxon>
        <taxon>Ascomycota</taxon>
        <taxon>Pezizomycotina</taxon>
        <taxon>Sordariomycetes</taxon>
        <taxon>Sordariomycetidae</taxon>
        <taxon>Sordariales</taxon>
        <taxon>Chaetomiaceae</taxon>
        <taxon>Staphylotrichum</taxon>
    </lineage>
</organism>
<name>A0AAD4ETT2_9PEZI</name>